<name>A0A5B8UKI3_9BACT</name>
<evidence type="ECO:0000256" key="1">
    <source>
        <dbReference type="SAM" id="SignalP"/>
    </source>
</evidence>
<dbReference type="EMBL" id="CP042433">
    <property type="protein sequence ID" value="QEC56689.1"/>
    <property type="molecule type" value="Genomic_DNA"/>
</dbReference>
<evidence type="ECO:0000313" key="3">
    <source>
        <dbReference type="Proteomes" id="UP000321204"/>
    </source>
</evidence>
<keyword evidence="1" id="KW-0732">Signal</keyword>
<dbReference type="OrthoDB" id="9914241at2"/>
<keyword evidence="3" id="KW-1185">Reference proteome</keyword>
<dbReference type="AlphaFoldDB" id="A0A5B8UKI3"/>
<dbReference type="KEGG" id="fgg:FSB75_12540"/>
<evidence type="ECO:0000313" key="2">
    <source>
        <dbReference type="EMBL" id="QEC56689.1"/>
    </source>
</evidence>
<protein>
    <recommendedName>
        <fullName evidence="4">Secreted protein</fullName>
    </recommendedName>
</protein>
<feature type="chain" id="PRO_5022768918" description="Secreted protein" evidence="1">
    <location>
        <begin position="20"/>
        <end position="91"/>
    </location>
</feature>
<reference evidence="2 3" key="1">
    <citation type="journal article" date="2015" name="Int. J. Syst. Evol. Microbiol.">
        <title>Flavisolibacter ginsenosidimutans sp. nov., with ginsenoside-converting activity isolated from soil used for cultivating ginseng.</title>
        <authorList>
            <person name="Zhao Y."/>
            <person name="Liu Q."/>
            <person name="Kang M.S."/>
            <person name="Jin F."/>
            <person name="Yu H."/>
            <person name="Im W.T."/>
        </authorList>
    </citation>
    <scope>NUCLEOTIDE SEQUENCE [LARGE SCALE GENOMIC DNA]</scope>
    <source>
        <strain evidence="2 3">Gsoil 636</strain>
    </source>
</reference>
<proteinExistence type="predicted"/>
<dbReference type="Proteomes" id="UP000321204">
    <property type="component" value="Chromosome"/>
</dbReference>
<feature type="signal peptide" evidence="1">
    <location>
        <begin position="1"/>
        <end position="19"/>
    </location>
</feature>
<evidence type="ECO:0008006" key="4">
    <source>
        <dbReference type="Google" id="ProtNLM"/>
    </source>
</evidence>
<gene>
    <name evidence="2" type="ORF">FSB75_12540</name>
</gene>
<organism evidence="2 3">
    <name type="scientific">Flavisolibacter ginsenosidimutans</name>
    <dbReference type="NCBI Taxonomy" id="661481"/>
    <lineage>
        <taxon>Bacteria</taxon>
        <taxon>Pseudomonadati</taxon>
        <taxon>Bacteroidota</taxon>
        <taxon>Chitinophagia</taxon>
        <taxon>Chitinophagales</taxon>
        <taxon>Chitinophagaceae</taxon>
        <taxon>Flavisolibacter</taxon>
    </lineage>
</organism>
<dbReference type="RefSeq" id="WP_146787921.1">
    <property type="nucleotide sequence ID" value="NZ_BAABIO010000003.1"/>
</dbReference>
<accession>A0A5B8UKI3</accession>
<sequence>MKKILPGIFAIALAFAASAFTTPSTRTADDPLYHWFAPNGTYLGQRTQAAQAAICDGDNQVCASGYEQITVNGENQTIPVEESYFDDVLKP</sequence>